<feature type="transmembrane region" description="Helical" evidence="1">
    <location>
        <begin position="137"/>
        <end position="156"/>
    </location>
</feature>
<gene>
    <name evidence="3" type="ORF">A2690_02510</name>
</gene>
<evidence type="ECO:0000259" key="2">
    <source>
        <dbReference type="Pfam" id="PF13231"/>
    </source>
</evidence>
<feature type="domain" description="Glycosyltransferase RgtA/B/C/D-like" evidence="2">
    <location>
        <begin position="111"/>
        <end position="246"/>
    </location>
</feature>
<feature type="transmembrane region" description="Helical" evidence="1">
    <location>
        <begin position="347"/>
        <end position="364"/>
    </location>
</feature>
<dbReference type="Proteomes" id="UP000178372">
    <property type="component" value="Unassembled WGS sequence"/>
</dbReference>
<evidence type="ECO:0000313" key="4">
    <source>
        <dbReference type="Proteomes" id="UP000178372"/>
    </source>
</evidence>
<keyword evidence="1" id="KW-1133">Transmembrane helix</keyword>
<feature type="transmembrane region" description="Helical" evidence="1">
    <location>
        <begin position="232"/>
        <end position="251"/>
    </location>
</feature>
<keyword evidence="1" id="KW-0472">Membrane</keyword>
<name>A0A1F7GDH5_9BACT</name>
<protein>
    <recommendedName>
        <fullName evidence="2">Glycosyltransferase RgtA/B/C/D-like domain-containing protein</fullName>
    </recommendedName>
</protein>
<proteinExistence type="predicted"/>
<dbReference type="EMBL" id="MFZF01000007">
    <property type="protein sequence ID" value="OGK17020.1"/>
    <property type="molecule type" value="Genomic_DNA"/>
</dbReference>
<reference evidence="3 4" key="1">
    <citation type="journal article" date="2016" name="Nat. Commun.">
        <title>Thousands of microbial genomes shed light on interconnected biogeochemical processes in an aquifer system.</title>
        <authorList>
            <person name="Anantharaman K."/>
            <person name="Brown C.T."/>
            <person name="Hug L.A."/>
            <person name="Sharon I."/>
            <person name="Castelle C.J."/>
            <person name="Probst A.J."/>
            <person name="Thomas B.C."/>
            <person name="Singh A."/>
            <person name="Wilkins M.J."/>
            <person name="Karaoz U."/>
            <person name="Brodie E.L."/>
            <person name="Williams K.H."/>
            <person name="Hubbard S.S."/>
            <person name="Banfield J.F."/>
        </authorList>
    </citation>
    <scope>NUCLEOTIDE SEQUENCE [LARGE SCALE GENOMIC DNA]</scope>
</reference>
<dbReference type="Pfam" id="PF13231">
    <property type="entry name" value="PMT_2"/>
    <property type="match status" value="1"/>
</dbReference>
<comment type="caution">
    <text evidence="3">The sequence shown here is derived from an EMBL/GenBank/DDBJ whole genome shotgun (WGS) entry which is preliminary data.</text>
</comment>
<sequence>MKLKPLSRLSNRKLNLAVLGVILIIAFILRLHHFSFPIADLNSKEQAETLIVAHQQTSVRQLIGRYTETKLEQKLVKTVAPLYNPSRLLLYENTVFLLNNFFPSIPLDQLARFVSILSSLVVISCLYFLSLRHHGKFAAVSTALFAGCCPFIVLLSRQTTPHFTSIALVVAGIVLLYIWTISRNRVARLSLFTSSLVLLAIGFASQPVTLIFILPIFYLFYKKYNLYVFRSYVAYVYIFLAIIPVVIVNLISGTLPQLLPLPIWANLPEFIKDQTGIIFFQKPFIAVLFQTRLINALLSVSGVVFVVVGFLKRDSKSRLFHFFALSAVLSIILFPHEQLASISMQSLLVPALALYFGSGIGLVLSNRRVFSISFFSFVMIFLLSVLSLFLSWQEVKPYFAVDNDKIQVSKIISTLTLESNFVATDTKGDPILLYLSNRDGVPTTDNGDTELKSNGVRFLVTANENYAAALSKQYKQIFTSRNAFIFDLEQ</sequence>
<evidence type="ECO:0000313" key="3">
    <source>
        <dbReference type="EMBL" id="OGK17020.1"/>
    </source>
</evidence>
<dbReference type="InterPro" id="IPR038731">
    <property type="entry name" value="RgtA/B/C-like"/>
</dbReference>
<feature type="transmembrane region" description="Helical" evidence="1">
    <location>
        <begin position="317"/>
        <end position="335"/>
    </location>
</feature>
<feature type="transmembrane region" description="Helical" evidence="1">
    <location>
        <begin position="370"/>
        <end position="390"/>
    </location>
</feature>
<feature type="transmembrane region" description="Helical" evidence="1">
    <location>
        <begin position="110"/>
        <end position="130"/>
    </location>
</feature>
<organism evidence="3 4">
    <name type="scientific">Candidatus Roizmanbacteria bacterium RIFCSPHIGHO2_01_FULL_39_12b</name>
    <dbReference type="NCBI Taxonomy" id="1802030"/>
    <lineage>
        <taxon>Bacteria</taxon>
        <taxon>Candidatus Roizmaniibacteriota</taxon>
    </lineage>
</organism>
<accession>A0A1F7GDH5</accession>
<feature type="transmembrane region" description="Helical" evidence="1">
    <location>
        <begin position="191"/>
        <end position="220"/>
    </location>
</feature>
<dbReference type="AlphaFoldDB" id="A0A1F7GDH5"/>
<feature type="transmembrane region" description="Helical" evidence="1">
    <location>
        <begin position="293"/>
        <end position="311"/>
    </location>
</feature>
<keyword evidence="1" id="KW-0812">Transmembrane</keyword>
<feature type="transmembrane region" description="Helical" evidence="1">
    <location>
        <begin position="12"/>
        <end position="31"/>
    </location>
</feature>
<evidence type="ECO:0000256" key="1">
    <source>
        <dbReference type="SAM" id="Phobius"/>
    </source>
</evidence>
<feature type="transmembrane region" description="Helical" evidence="1">
    <location>
        <begin position="162"/>
        <end position="179"/>
    </location>
</feature>